<keyword evidence="2" id="KW-1185">Reference proteome</keyword>
<organism evidence="1 2">
    <name type="scientific">Sphaerotilus hippei</name>
    <dbReference type="NCBI Taxonomy" id="744406"/>
    <lineage>
        <taxon>Bacteria</taxon>
        <taxon>Pseudomonadati</taxon>
        <taxon>Pseudomonadota</taxon>
        <taxon>Betaproteobacteria</taxon>
        <taxon>Burkholderiales</taxon>
        <taxon>Sphaerotilaceae</taxon>
        <taxon>Sphaerotilus</taxon>
    </lineage>
</organism>
<dbReference type="EMBL" id="QJJS01000001">
    <property type="protein sequence ID" value="PXW99249.1"/>
    <property type="molecule type" value="Genomic_DNA"/>
</dbReference>
<gene>
    <name evidence="1" type="ORF">C7444_10178</name>
</gene>
<sequence length="106" mass="11252">MGDDTMIDSNRQRLAGRIHDLLLYELGEDVDMNLMLGPPEYARAVLSLCRASGNAELVRLGDEFSRLPMPPAGRPLSVGGGRRGQGQQVGVVMSAAGVPSSMTPLS</sequence>
<comment type="caution">
    <text evidence="1">The sequence shown here is derived from an EMBL/GenBank/DDBJ whole genome shotgun (WGS) entry which is preliminary data.</text>
</comment>
<name>A0A318HDF6_9BURK</name>
<reference evidence="1 2" key="1">
    <citation type="submission" date="2018-05" db="EMBL/GenBank/DDBJ databases">
        <title>Genomic Encyclopedia of Type Strains, Phase IV (KMG-IV): sequencing the most valuable type-strain genomes for metagenomic binning, comparative biology and taxonomic classification.</title>
        <authorList>
            <person name="Goeker M."/>
        </authorList>
    </citation>
    <scope>NUCLEOTIDE SEQUENCE [LARGE SCALE GENOMIC DNA]</scope>
    <source>
        <strain evidence="1 2">DSM 566</strain>
    </source>
</reference>
<evidence type="ECO:0000313" key="1">
    <source>
        <dbReference type="EMBL" id="PXW99249.1"/>
    </source>
</evidence>
<dbReference type="OrthoDB" id="9155398at2"/>
<dbReference type="AlphaFoldDB" id="A0A318HDF6"/>
<dbReference type="RefSeq" id="WP_110398844.1">
    <property type="nucleotide sequence ID" value="NZ_QJJS01000001.1"/>
</dbReference>
<evidence type="ECO:0000313" key="2">
    <source>
        <dbReference type="Proteomes" id="UP000247811"/>
    </source>
</evidence>
<protein>
    <submittedName>
        <fullName evidence="1">Uncharacterized protein</fullName>
    </submittedName>
</protein>
<proteinExistence type="predicted"/>
<dbReference type="Proteomes" id="UP000247811">
    <property type="component" value="Unassembled WGS sequence"/>
</dbReference>
<accession>A0A318HDF6</accession>